<evidence type="ECO:0000259" key="3">
    <source>
        <dbReference type="Pfam" id="PF13786"/>
    </source>
</evidence>
<dbReference type="SUPFAM" id="SSF88946">
    <property type="entry name" value="Sigma2 domain of RNA polymerase sigma factors"/>
    <property type="match status" value="1"/>
</dbReference>
<dbReference type="InterPro" id="IPR007630">
    <property type="entry name" value="RNA_pol_sigma70_r4"/>
</dbReference>
<keyword evidence="1" id="KW-0812">Transmembrane</keyword>
<dbReference type="Proteomes" id="UP001209318">
    <property type="component" value="Unassembled WGS sequence"/>
</dbReference>
<name>A0AAE3IU44_9BACI</name>
<dbReference type="InterPro" id="IPR013325">
    <property type="entry name" value="RNA_pol_sigma_r2"/>
</dbReference>
<dbReference type="GO" id="GO:0006352">
    <property type="term" value="P:DNA-templated transcription initiation"/>
    <property type="evidence" value="ECO:0007669"/>
    <property type="project" value="InterPro"/>
</dbReference>
<dbReference type="InterPro" id="IPR013324">
    <property type="entry name" value="RNA_pol_sigma_r3/r4-like"/>
</dbReference>
<dbReference type="RefSeq" id="WP_263073950.1">
    <property type="nucleotide sequence ID" value="NZ_JAOUSF010000004.1"/>
</dbReference>
<protein>
    <submittedName>
        <fullName evidence="4">Sigma-70 family RNA polymerase sigma factor</fullName>
    </submittedName>
</protein>
<accession>A0AAE3IU44</accession>
<proteinExistence type="predicted"/>
<evidence type="ECO:0000256" key="1">
    <source>
        <dbReference type="SAM" id="Phobius"/>
    </source>
</evidence>
<evidence type="ECO:0000259" key="2">
    <source>
        <dbReference type="Pfam" id="PF04545"/>
    </source>
</evidence>
<dbReference type="Pfam" id="PF13786">
    <property type="entry name" value="DUF4179"/>
    <property type="match status" value="1"/>
</dbReference>
<dbReference type="SUPFAM" id="SSF88659">
    <property type="entry name" value="Sigma3 and sigma4 domains of RNA polymerase sigma factors"/>
    <property type="match status" value="1"/>
</dbReference>
<evidence type="ECO:0000313" key="4">
    <source>
        <dbReference type="EMBL" id="MCU9614648.1"/>
    </source>
</evidence>
<dbReference type="InterPro" id="IPR036388">
    <property type="entry name" value="WH-like_DNA-bd_sf"/>
</dbReference>
<keyword evidence="1" id="KW-1133">Transmembrane helix</keyword>
<feature type="transmembrane region" description="Helical" evidence="1">
    <location>
        <begin position="247"/>
        <end position="271"/>
    </location>
</feature>
<dbReference type="Gene3D" id="1.10.10.10">
    <property type="entry name" value="Winged helix-like DNA-binding domain superfamily/Winged helix DNA-binding domain"/>
    <property type="match status" value="1"/>
</dbReference>
<dbReference type="InterPro" id="IPR014284">
    <property type="entry name" value="RNA_pol_sigma-70_dom"/>
</dbReference>
<keyword evidence="1" id="KW-0472">Membrane</keyword>
<feature type="domain" description="RNA polymerase sigma-70 region 4" evidence="2">
    <location>
        <begin position="105"/>
        <end position="154"/>
    </location>
</feature>
<comment type="caution">
    <text evidence="4">The sequence shown here is derived from an EMBL/GenBank/DDBJ whole genome shotgun (WGS) entry which is preliminary data.</text>
</comment>
<dbReference type="InterPro" id="IPR025436">
    <property type="entry name" value="DUF4179"/>
</dbReference>
<keyword evidence="5" id="KW-1185">Reference proteome</keyword>
<gene>
    <name evidence="4" type="ORF">OEV98_13975</name>
</gene>
<dbReference type="AlphaFoldDB" id="A0AAE3IU44"/>
<dbReference type="NCBIfam" id="TIGR02937">
    <property type="entry name" value="sigma70-ECF"/>
    <property type="match status" value="1"/>
</dbReference>
<dbReference type="Gene3D" id="1.10.1740.10">
    <property type="match status" value="1"/>
</dbReference>
<reference evidence="4" key="1">
    <citation type="submission" date="2022-10" db="EMBL/GenBank/DDBJ databases">
        <title>Description of Fervidibacillus gen. nov. in the family Fervidibacillaceae fam. nov. with two species, Fervidibacillus albus sp. nov., and Fervidibacillus halotolerans sp. nov., isolated from tidal flat sediments.</title>
        <authorList>
            <person name="Kwon K.K."/>
            <person name="Yang S.-H."/>
        </authorList>
    </citation>
    <scope>NUCLEOTIDE SEQUENCE</scope>
    <source>
        <strain evidence="4">JCM 19140</strain>
    </source>
</reference>
<dbReference type="CDD" id="cd06171">
    <property type="entry name" value="Sigma70_r4"/>
    <property type="match status" value="1"/>
</dbReference>
<feature type="domain" description="DUF4179" evidence="3">
    <location>
        <begin position="245"/>
        <end position="328"/>
    </location>
</feature>
<dbReference type="Pfam" id="PF04545">
    <property type="entry name" value="Sigma70_r4"/>
    <property type="match status" value="1"/>
</dbReference>
<dbReference type="Gene3D" id="2.60.40.1630">
    <property type="entry name" value="bacillus anthracis domain"/>
    <property type="match status" value="1"/>
</dbReference>
<organism evidence="4 5">
    <name type="scientific">Perspicuibacillus lycopersici</name>
    <dbReference type="NCBI Taxonomy" id="1325689"/>
    <lineage>
        <taxon>Bacteria</taxon>
        <taxon>Bacillati</taxon>
        <taxon>Bacillota</taxon>
        <taxon>Bacilli</taxon>
        <taxon>Bacillales</taxon>
        <taxon>Bacillaceae</taxon>
        <taxon>Perspicuibacillus</taxon>
    </lineage>
</organism>
<dbReference type="EMBL" id="JAOUSF010000004">
    <property type="protein sequence ID" value="MCU9614648.1"/>
    <property type="molecule type" value="Genomic_DNA"/>
</dbReference>
<evidence type="ECO:0000313" key="5">
    <source>
        <dbReference type="Proteomes" id="UP001209318"/>
    </source>
</evidence>
<sequence>MIPATDSVSIAAIKERSVESIIDWFEYNKQSFYRLSCTYFRNQKQVEELFYQSIMKVRQELPRFKNETSFETWVTSIFIDICRRLSKDNSFQALEESPSDEIFRALDQLNVNEKEAIALAYIKGATQEETAQLLGVSFERLRELLNDGFQSLRKPMGYFATFNGCQEYQNDYLAYLEKNIEHSKKVDLEIHVYHCPHCQEELVTFQEIQSKLTKLRNDLQIPSSVMASVKDRLDEKKKQKQQKIRKLIKRVSFVVGVFVCIFGIGFLTGVIPNLYYAMTEDDQELRTIFQKNYGDRLNLESEYDGIKITIKSVVADDIETVVYYEIEDTTAENQYVMNYGDGVYIENEFEIMDTESYIGYYPPDLESEMNKKEKNVYHGKLILNSLKEDEATLKVNISTIRKLLSDSTYPTGYVDDSNIKYGDWNFEIPVTKQSSKEYVLDKELEVEGVPFRIDKLIMAPSATILQYSINYDTQDFQIYNVDFDNLQVNDKKLKPDLYSGYYYDAPQQMNWNTYQIKFPSMLGEKPKNVKVQFSAIYLSVFDKKQIELDISEEYPKTFEYAGSTISIDKMELEGNTTKIVISNQEIKDRKFESLYFNLLDKDGNFLNYMNISSETVIVDRNGKQYDMYQMDPNMEIEQPRYFDTVSEIDLESANIGENVVSAILAIDGYNTTKYTDKVVEITIE</sequence>
<dbReference type="GO" id="GO:0003700">
    <property type="term" value="F:DNA-binding transcription factor activity"/>
    <property type="evidence" value="ECO:0007669"/>
    <property type="project" value="InterPro"/>
</dbReference>